<reference evidence="5 6" key="1">
    <citation type="journal article" date="2020" name="ISME J.">
        <title>Uncovering the hidden diversity of litter-decomposition mechanisms in mushroom-forming fungi.</title>
        <authorList>
            <person name="Floudas D."/>
            <person name="Bentzer J."/>
            <person name="Ahren D."/>
            <person name="Johansson T."/>
            <person name="Persson P."/>
            <person name="Tunlid A."/>
        </authorList>
    </citation>
    <scope>NUCLEOTIDE SEQUENCE [LARGE SCALE GENOMIC DNA]</scope>
    <source>
        <strain evidence="5 6">CBS 291.85</strain>
    </source>
</reference>
<dbReference type="SMART" id="SM00036">
    <property type="entry name" value="CNH"/>
    <property type="match status" value="1"/>
</dbReference>
<dbReference type="SUPFAM" id="SSF50729">
    <property type="entry name" value="PH domain-like"/>
    <property type="match status" value="1"/>
</dbReference>
<evidence type="ECO:0000313" key="5">
    <source>
        <dbReference type="EMBL" id="KAF5374374.1"/>
    </source>
</evidence>
<evidence type="ECO:0000256" key="3">
    <source>
        <dbReference type="SAM" id="MobiDB-lite"/>
    </source>
</evidence>
<dbReference type="InterPro" id="IPR052233">
    <property type="entry name" value="Rho-type_GEFs"/>
</dbReference>
<gene>
    <name evidence="5" type="ORF">D9758_004548</name>
</gene>
<dbReference type="PANTHER" id="PTHR46572:SF2">
    <property type="entry name" value="RHO1 GDP-GTP EXCHANGE PROTEIN 1-RELATED"/>
    <property type="match status" value="1"/>
</dbReference>
<dbReference type="EMBL" id="JAACJM010000002">
    <property type="protein sequence ID" value="KAF5374374.1"/>
    <property type="molecule type" value="Genomic_DNA"/>
</dbReference>
<dbReference type="InterPro" id="IPR011993">
    <property type="entry name" value="PH-like_dom_sf"/>
</dbReference>
<sequence>MPRNPLQILKTSMPSHDDVLRSPEPQQMEFRSDLVLLEELLLNHNRLLSRGRRHMLIHKGSLDSPNGKSEISVWLLDDVLVFTKAMEEALQFYRPPIPLPLLTMDTSQDSKQREHRRKRRSFWTSIGLLCFSADDDDQWIEFTRLGSASFNFKLLAKTPLEQREWVDAIYSQSRKMQSFLENVILTDRQALGKHGKINCAVAYNGTTKLLFGAEDGVYAADFLTDNFITKPLKVLTYPNVKQISVVRRLQMLVFLSKTECLVVPLSILNPDNPSAGSKTCSTISKRTLYFTVSYENLEVLVNTIASSGPPIMEVYSIKKGVVPQKEKRTRRPRSSRGIPPSAVNFVRGVPLPKHAVSVRIFSNNQGSAGWSTSSSPTRSSPRASSLSIFAWASTSSCFSRMDFESSDDQQSPSHSTPKESNNTKLPRNSTNMTPWKIQPDNTDVENDADLRAAFEHATDETRDDGIGKPVAMFRIGDEFLLCYNSFAFYLDQSGRRTRKEFLLFWEGKPTAFAIHYPVIVAIDPTFAEVRHLGTGELVQVIQGHKLYLLHAGAESINFSSSASYPNASPGASSVYGTRRGSGLGPGTGSDFGQGHRKVSTNTSDSMELRNRKGEGQRKTPGSIVQSNAVDEGKNQNGEDGGQSGNGDGDGDDNESEGKGGEGDDPLDAYGGEEPTEPIILMNGDKVVMLRRPDIA</sequence>
<dbReference type="Gene3D" id="2.30.29.30">
    <property type="entry name" value="Pleckstrin-homology domain (PH domain)/Phosphotyrosine-binding domain (PTB)"/>
    <property type="match status" value="1"/>
</dbReference>
<dbReference type="PROSITE" id="PS50219">
    <property type="entry name" value="CNH"/>
    <property type="match status" value="1"/>
</dbReference>
<dbReference type="OrthoDB" id="2272012at2759"/>
<proteinExistence type="predicted"/>
<feature type="compositionally biased region" description="Gly residues" evidence="3">
    <location>
        <begin position="579"/>
        <end position="591"/>
    </location>
</feature>
<evidence type="ECO:0000259" key="4">
    <source>
        <dbReference type="PROSITE" id="PS50219"/>
    </source>
</evidence>
<organism evidence="5 6">
    <name type="scientific">Tetrapyrgos nigripes</name>
    <dbReference type="NCBI Taxonomy" id="182062"/>
    <lineage>
        <taxon>Eukaryota</taxon>
        <taxon>Fungi</taxon>
        <taxon>Dikarya</taxon>
        <taxon>Basidiomycota</taxon>
        <taxon>Agaricomycotina</taxon>
        <taxon>Agaricomycetes</taxon>
        <taxon>Agaricomycetidae</taxon>
        <taxon>Agaricales</taxon>
        <taxon>Marasmiineae</taxon>
        <taxon>Marasmiaceae</taxon>
        <taxon>Tetrapyrgos</taxon>
    </lineage>
</organism>
<evidence type="ECO:0000256" key="1">
    <source>
        <dbReference type="ARBA" id="ARBA00022553"/>
    </source>
</evidence>
<feature type="region of interest" description="Disordered" evidence="3">
    <location>
        <begin position="322"/>
        <end position="342"/>
    </location>
</feature>
<feature type="compositionally biased region" description="Gly residues" evidence="3">
    <location>
        <begin position="638"/>
        <end position="647"/>
    </location>
</feature>
<feature type="domain" description="CNH" evidence="4">
    <location>
        <begin position="194"/>
        <end position="556"/>
    </location>
</feature>
<dbReference type="InterPro" id="IPR041675">
    <property type="entry name" value="PH_5"/>
</dbReference>
<comment type="caution">
    <text evidence="5">The sequence shown here is derived from an EMBL/GenBank/DDBJ whole genome shotgun (WGS) entry which is preliminary data.</text>
</comment>
<dbReference type="AlphaFoldDB" id="A0A8H5H021"/>
<dbReference type="Pfam" id="PF15405">
    <property type="entry name" value="PH_5"/>
    <property type="match status" value="1"/>
</dbReference>
<accession>A0A8H5H021</accession>
<evidence type="ECO:0000313" key="6">
    <source>
        <dbReference type="Proteomes" id="UP000559256"/>
    </source>
</evidence>
<keyword evidence="1" id="KW-0597">Phosphoprotein</keyword>
<feature type="compositionally biased region" description="Basic and acidic residues" evidence="3">
    <location>
        <begin position="606"/>
        <end position="617"/>
    </location>
</feature>
<evidence type="ECO:0000256" key="2">
    <source>
        <dbReference type="ARBA" id="ARBA00022658"/>
    </source>
</evidence>
<dbReference type="Pfam" id="PF00780">
    <property type="entry name" value="CNH"/>
    <property type="match status" value="1"/>
</dbReference>
<dbReference type="Proteomes" id="UP000559256">
    <property type="component" value="Unassembled WGS sequence"/>
</dbReference>
<name>A0A8H5H021_9AGAR</name>
<feature type="region of interest" description="Disordered" evidence="3">
    <location>
        <begin position="567"/>
        <end position="679"/>
    </location>
</feature>
<feature type="region of interest" description="Disordered" evidence="3">
    <location>
        <begin position="402"/>
        <end position="442"/>
    </location>
</feature>
<dbReference type="GO" id="GO:0005085">
    <property type="term" value="F:guanyl-nucleotide exchange factor activity"/>
    <property type="evidence" value="ECO:0007669"/>
    <property type="project" value="UniProtKB-KW"/>
</dbReference>
<keyword evidence="2" id="KW-0344">Guanine-nucleotide releasing factor</keyword>
<dbReference type="InterPro" id="IPR001180">
    <property type="entry name" value="CNH_dom"/>
</dbReference>
<protein>
    <recommendedName>
        <fullName evidence="4">CNH domain-containing protein</fullName>
    </recommendedName>
</protein>
<feature type="compositionally biased region" description="Polar residues" evidence="3">
    <location>
        <begin position="408"/>
        <end position="433"/>
    </location>
</feature>
<dbReference type="PANTHER" id="PTHR46572">
    <property type="entry name" value="RHO1 GDP-GTP EXCHANGE PROTEIN 1-RELATED"/>
    <property type="match status" value="1"/>
</dbReference>
<keyword evidence="6" id="KW-1185">Reference proteome</keyword>